<evidence type="ECO:0000256" key="6">
    <source>
        <dbReference type="ARBA" id="ARBA00023136"/>
    </source>
</evidence>
<evidence type="ECO:0000256" key="11">
    <source>
        <dbReference type="SAM" id="Phobius"/>
    </source>
</evidence>
<feature type="compositionally biased region" description="Low complexity" evidence="10">
    <location>
        <begin position="246"/>
        <end position="260"/>
    </location>
</feature>
<evidence type="ECO:0000259" key="12">
    <source>
        <dbReference type="PROSITE" id="PS50853"/>
    </source>
</evidence>
<evidence type="ECO:0000313" key="14">
    <source>
        <dbReference type="Proteomes" id="UP001497482"/>
    </source>
</evidence>
<evidence type="ECO:0000256" key="5">
    <source>
        <dbReference type="ARBA" id="ARBA00022989"/>
    </source>
</evidence>
<dbReference type="SUPFAM" id="SSF49265">
    <property type="entry name" value="Fibronectin type III"/>
    <property type="match status" value="1"/>
</dbReference>
<protein>
    <recommendedName>
        <fullName evidence="12">Fibronectin type-III domain-containing protein</fullName>
    </recommendedName>
</protein>
<dbReference type="SMART" id="SM00060">
    <property type="entry name" value="FN3"/>
    <property type="match status" value="1"/>
</dbReference>
<organism evidence="13 14">
    <name type="scientific">Knipowitschia caucasica</name>
    <name type="common">Caucasian dwarf goby</name>
    <name type="synonym">Pomatoschistus caucasicus</name>
    <dbReference type="NCBI Taxonomy" id="637954"/>
    <lineage>
        <taxon>Eukaryota</taxon>
        <taxon>Metazoa</taxon>
        <taxon>Chordata</taxon>
        <taxon>Craniata</taxon>
        <taxon>Vertebrata</taxon>
        <taxon>Euteleostomi</taxon>
        <taxon>Actinopterygii</taxon>
        <taxon>Neopterygii</taxon>
        <taxon>Teleostei</taxon>
        <taxon>Neoteleostei</taxon>
        <taxon>Acanthomorphata</taxon>
        <taxon>Gobiaria</taxon>
        <taxon>Gobiiformes</taxon>
        <taxon>Gobioidei</taxon>
        <taxon>Gobiidae</taxon>
        <taxon>Gobiinae</taxon>
        <taxon>Knipowitschia</taxon>
    </lineage>
</organism>
<dbReference type="InterPro" id="IPR010560">
    <property type="entry name" value="Neogenin_C"/>
</dbReference>
<dbReference type="GO" id="GO:0043235">
    <property type="term" value="C:receptor complex"/>
    <property type="evidence" value="ECO:0007669"/>
    <property type="project" value="TreeGrafter"/>
</dbReference>
<keyword evidence="5 11" id="KW-1133">Transmembrane helix</keyword>
<dbReference type="FunFam" id="2.60.40.10:FF:000101">
    <property type="entry name" value="Neogenin isoform 1"/>
    <property type="match status" value="1"/>
</dbReference>
<dbReference type="PROSITE" id="PS50853">
    <property type="entry name" value="FN3"/>
    <property type="match status" value="1"/>
</dbReference>
<feature type="compositionally biased region" description="Basic residues" evidence="10">
    <location>
        <begin position="185"/>
        <end position="195"/>
    </location>
</feature>
<dbReference type="Gene3D" id="2.60.40.10">
    <property type="entry name" value="Immunoglobulins"/>
    <property type="match status" value="1"/>
</dbReference>
<keyword evidence="6 11" id="KW-0472">Membrane</keyword>
<evidence type="ECO:0000256" key="1">
    <source>
        <dbReference type="ARBA" id="ARBA00004479"/>
    </source>
</evidence>
<feature type="transmembrane region" description="Helical" evidence="11">
    <location>
        <begin position="158"/>
        <end position="179"/>
    </location>
</feature>
<feature type="region of interest" description="Disordered" evidence="10">
    <location>
        <begin position="221"/>
        <end position="269"/>
    </location>
</feature>
<keyword evidence="14" id="KW-1185">Reference proteome</keyword>
<proteinExistence type="predicted"/>
<evidence type="ECO:0000313" key="13">
    <source>
        <dbReference type="EMBL" id="CAL1567351.1"/>
    </source>
</evidence>
<dbReference type="AlphaFoldDB" id="A0AAV2ITH2"/>
<dbReference type="InterPro" id="IPR003961">
    <property type="entry name" value="FN3_dom"/>
</dbReference>
<dbReference type="PANTHER" id="PTHR23036:SF151">
    <property type="entry name" value="FIBRONECTIN TYPE-III DOMAIN-CONTAINING PROTEIN"/>
    <property type="match status" value="1"/>
</dbReference>
<sequence length="497" mass="53231">MLAPTKQVAPSSAPKDLTVIGREGRPRSILISWQPPTEANGRITGYIVYYTLEKATPIDDWTMELIPGDRLTHMVLDLNPDSLYHFRIQAKNSKGLGPLSEAVGFRTARAENPDKMPNDQGRGGEHPYWHPDSTHMDRSNINAPPVGQMKPQRSSQMLLLVLVSVGALSLVTVVVVVMICTRRSSAHQRKMRGSAKRVGSQKELRPPDLWIHHEEMEMKTMDQPRDVAPSDSPIQTVQDRPPPPLSQSESQLGSKSSHSGADADDVSSAISTLERSLGARRGTRGKMMIPMEQPSNTPVVSAVALDPQFDTQFPSLLQSPSCGFNKFSLRQMPFPSLSVERFSPAMTSEPSANPLQPQQAPPPESSLVAAVGVVVSPMGVASSEEGGGARTIPTACVRPSHPLRSFTSGSAHCTPHAAAATVNVSSLVKTASLGLGGKARSPLLPVSVPTAPELQEEGGAKGDEGGANVYEQDDLSEQMASLEGLMQQLNAITGSAF</sequence>
<gene>
    <name evidence="13" type="ORF">KC01_LOCUS161</name>
</gene>
<dbReference type="Pfam" id="PF06583">
    <property type="entry name" value="Neogenin_C"/>
    <property type="match status" value="1"/>
</dbReference>
<evidence type="ECO:0000256" key="10">
    <source>
        <dbReference type="SAM" id="MobiDB-lite"/>
    </source>
</evidence>
<name>A0AAV2ITH2_KNICA</name>
<keyword evidence="8" id="KW-0675">Receptor</keyword>
<evidence type="ECO:0000256" key="2">
    <source>
        <dbReference type="ARBA" id="ARBA00022692"/>
    </source>
</evidence>
<dbReference type="Proteomes" id="UP001497482">
    <property type="component" value="Chromosome 1"/>
</dbReference>
<evidence type="ECO:0000256" key="7">
    <source>
        <dbReference type="ARBA" id="ARBA00023157"/>
    </source>
</evidence>
<dbReference type="PRINTS" id="PR00014">
    <property type="entry name" value="FNTYPEIII"/>
</dbReference>
<keyword evidence="7" id="KW-1015">Disulfide bond</keyword>
<dbReference type="Pfam" id="PF00041">
    <property type="entry name" value="fn3"/>
    <property type="match status" value="1"/>
</dbReference>
<keyword evidence="2 11" id="KW-0812">Transmembrane</keyword>
<keyword evidence="3" id="KW-0732">Signal</keyword>
<dbReference type="GO" id="GO:0009897">
    <property type="term" value="C:external side of plasma membrane"/>
    <property type="evidence" value="ECO:0007669"/>
    <property type="project" value="TreeGrafter"/>
</dbReference>
<reference evidence="13 14" key="1">
    <citation type="submission" date="2024-04" db="EMBL/GenBank/DDBJ databases">
        <authorList>
            <person name="Waldvogel A.-M."/>
            <person name="Schoenle A."/>
        </authorList>
    </citation>
    <scope>NUCLEOTIDE SEQUENCE [LARGE SCALE GENOMIC DNA]</scope>
</reference>
<dbReference type="EMBL" id="OZ035823">
    <property type="protein sequence ID" value="CAL1567351.1"/>
    <property type="molecule type" value="Genomic_DNA"/>
</dbReference>
<dbReference type="GO" id="GO:0019955">
    <property type="term" value="F:cytokine binding"/>
    <property type="evidence" value="ECO:0007669"/>
    <property type="project" value="TreeGrafter"/>
</dbReference>
<evidence type="ECO:0000256" key="4">
    <source>
        <dbReference type="ARBA" id="ARBA00022737"/>
    </source>
</evidence>
<keyword evidence="9" id="KW-0325">Glycoprotein</keyword>
<accession>A0AAV2ITH2</accession>
<dbReference type="PANTHER" id="PTHR23036">
    <property type="entry name" value="CYTOKINE RECEPTOR"/>
    <property type="match status" value="1"/>
</dbReference>
<dbReference type="InterPro" id="IPR036116">
    <property type="entry name" value="FN3_sf"/>
</dbReference>
<feature type="region of interest" description="Disordered" evidence="10">
    <location>
        <begin position="185"/>
        <end position="209"/>
    </location>
</feature>
<feature type="region of interest" description="Disordered" evidence="10">
    <location>
        <begin position="343"/>
        <end position="364"/>
    </location>
</feature>
<dbReference type="InterPro" id="IPR013783">
    <property type="entry name" value="Ig-like_fold"/>
</dbReference>
<dbReference type="GO" id="GO:0004896">
    <property type="term" value="F:cytokine receptor activity"/>
    <property type="evidence" value="ECO:0007669"/>
    <property type="project" value="TreeGrafter"/>
</dbReference>
<dbReference type="InterPro" id="IPR050379">
    <property type="entry name" value="Type-I_Cytokine_Rcpt"/>
</dbReference>
<evidence type="ECO:0000256" key="9">
    <source>
        <dbReference type="ARBA" id="ARBA00023180"/>
    </source>
</evidence>
<comment type="subcellular location">
    <subcellularLocation>
        <location evidence="1">Membrane</location>
        <topology evidence="1">Single-pass type I membrane protein</topology>
    </subcellularLocation>
</comment>
<dbReference type="CDD" id="cd00063">
    <property type="entry name" value="FN3"/>
    <property type="match status" value="1"/>
</dbReference>
<keyword evidence="4" id="KW-0677">Repeat</keyword>
<feature type="compositionally biased region" description="Basic and acidic residues" evidence="10">
    <location>
        <begin position="200"/>
        <end position="209"/>
    </location>
</feature>
<evidence type="ECO:0000256" key="8">
    <source>
        <dbReference type="ARBA" id="ARBA00023170"/>
    </source>
</evidence>
<evidence type="ECO:0000256" key="3">
    <source>
        <dbReference type="ARBA" id="ARBA00022729"/>
    </source>
</evidence>
<feature type="domain" description="Fibronectin type-III" evidence="12">
    <location>
        <begin position="13"/>
        <end position="110"/>
    </location>
</feature>